<evidence type="ECO:0000313" key="14">
    <source>
        <dbReference type="Proteomes" id="UP000095598"/>
    </source>
</evidence>
<sequence length="379" mass="44299">MKILHLGDLHLGKRVNEISMIEDQKFILDQIVTLVKEEKIDVILLCGDIYDKAIPTIEAIHLLDEFLEELSDLKVKVLMISGNHDSSERLSFGRNLFKRSNLYIASQFNQEIEKITIKEDGYNINFYMLPFVKPAYINHVLKIQTETYEECFKHLMEQVKINEDETNILLAHQFVTVGKNSPELSDSETSSLGGIDNIDYRLFDAFDYVALGHIHKPQAMGREMVRYAGSILKYSFSEIHKDKQATILTISKNKQISLSHHLLKPLRDMREMECSLESLLKRKCEIGNEEDYMHVILTDEEQILDAIGKVRTVYPNVMQISFKNRRHMMQYETIQMKENQIADQNPMELFEQFYKMQNHIDLDEKRAQMAISIFEEVIR</sequence>
<evidence type="ECO:0000256" key="3">
    <source>
        <dbReference type="ARBA" id="ARBA00013365"/>
    </source>
</evidence>
<evidence type="ECO:0000256" key="7">
    <source>
        <dbReference type="RuleBase" id="RU363069"/>
    </source>
</evidence>
<dbReference type="InterPro" id="IPR029052">
    <property type="entry name" value="Metallo-depent_PP-like"/>
</dbReference>
<evidence type="ECO:0000313" key="11">
    <source>
        <dbReference type="EMBL" id="CUN16609.1"/>
    </source>
</evidence>
<dbReference type="NCBIfam" id="TIGR00619">
    <property type="entry name" value="sbcd"/>
    <property type="match status" value="1"/>
</dbReference>
<accession>A0A173TJC0</accession>
<evidence type="ECO:0000256" key="5">
    <source>
        <dbReference type="ARBA" id="ARBA00022801"/>
    </source>
</evidence>
<comment type="similarity">
    <text evidence="1 7">Belongs to the SbcD family.</text>
</comment>
<gene>
    <name evidence="7 10" type="primary">sbcD</name>
    <name evidence="10" type="ORF">ERS852425_02093</name>
    <name evidence="11" type="ORF">ERS852571_02935</name>
    <name evidence="12" type="ORF">G5A72_07155</name>
</gene>
<keyword evidence="7" id="KW-0255">Endonuclease</keyword>
<dbReference type="InterPro" id="IPR004843">
    <property type="entry name" value="Calcineurin-like_PHP"/>
</dbReference>
<dbReference type="GO" id="GO:0004519">
    <property type="term" value="F:endonuclease activity"/>
    <property type="evidence" value="ECO:0007669"/>
    <property type="project" value="UniProtKB-KW"/>
</dbReference>
<dbReference type="InterPro" id="IPR050535">
    <property type="entry name" value="DNA_Repair-Maintenance_Comp"/>
</dbReference>
<evidence type="ECO:0000313" key="13">
    <source>
        <dbReference type="Proteomes" id="UP000095553"/>
    </source>
</evidence>
<keyword evidence="4 7" id="KW-0540">Nuclease</keyword>
<dbReference type="Pfam" id="PF12320">
    <property type="entry name" value="SbcD_C"/>
    <property type="match status" value="1"/>
</dbReference>
<dbReference type="Pfam" id="PF00149">
    <property type="entry name" value="Metallophos"/>
    <property type="match status" value="1"/>
</dbReference>
<feature type="domain" description="Calcineurin-like phosphoesterase" evidence="8">
    <location>
        <begin position="1"/>
        <end position="217"/>
    </location>
</feature>
<dbReference type="Proteomes" id="UP000095598">
    <property type="component" value="Unassembled WGS sequence"/>
</dbReference>
<evidence type="ECO:0000313" key="15">
    <source>
        <dbReference type="Proteomes" id="UP001644750"/>
    </source>
</evidence>
<dbReference type="GO" id="GO:0006260">
    <property type="term" value="P:DNA replication"/>
    <property type="evidence" value="ECO:0007669"/>
    <property type="project" value="UniProtKB-KW"/>
</dbReference>
<keyword evidence="5 7" id="KW-0378">Hydrolase</keyword>
<dbReference type="AlphaFoldDB" id="A0A173TJC0"/>
<evidence type="ECO:0000313" key="10">
    <source>
        <dbReference type="EMBL" id="CUN02077.1"/>
    </source>
</evidence>
<evidence type="ECO:0000313" key="12">
    <source>
        <dbReference type="EMBL" id="NSJ79360.1"/>
    </source>
</evidence>
<dbReference type="InterPro" id="IPR026843">
    <property type="entry name" value="SbcD_C"/>
</dbReference>
<dbReference type="PANTHER" id="PTHR30337:SF0">
    <property type="entry name" value="NUCLEASE SBCCD SUBUNIT D"/>
    <property type="match status" value="1"/>
</dbReference>
<feature type="domain" description="Nuclease SbcCD subunit D C-terminal" evidence="9">
    <location>
        <begin position="265"/>
        <end position="357"/>
    </location>
</feature>
<dbReference type="CDD" id="cd00840">
    <property type="entry name" value="MPP_Mre11_N"/>
    <property type="match status" value="1"/>
</dbReference>
<evidence type="ECO:0000256" key="2">
    <source>
        <dbReference type="ARBA" id="ARBA00011322"/>
    </source>
</evidence>
<evidence type="ECO:0000256" key="4">
    <source>
        <dbReference type="ARBA" id="ARBA00022722"/>
    </source>
</evidence>
<keyword evidence="6 7" id="KW-0269">Exonuclease</keyword>
<keyword evidence="15" id="KW-1185">Reference proteome</keyword>
<evidence type="ECO:0000256" key="1">
    <source>
        <dbReference type="ARBA" id="ARBA00010555"/>
    </source>
</evidence>
<proteinExistence type="inferred from homology"/>
<evidence type="ECO:0000259" key="9">
    <source>
        <dbReference type="Pfam" id="PF12320"/>
    </source>
</evidence>
<dbReference type="SUPFAM" id="SSF56300">
    <property type="entry name" value="Metallo-dependent phosphatases"/>
    <property type="match status" value="1"/>
</dbReference>
<reference evidence="12 15" key="2">
    <citation type="journal article" date="2020" name="Cell Host Microbe">
        <title>Functional and Genomic Variation between Human-Derived Isolates of Lachnospiraceae Reveals Inter- and Intra-Species Diversity.</title>
        <authorList>
            <person name="Sorbara M.T."/>
            <person name="Littmann E.R."/>
            <person name="Fontana E."/>
            <person name="Moody T.U."/>
            <person name="Kohout C.E."/>
            <person name="Gjonbalaj M."/>
            <person name="Eaton V."/>
            <person name="Seok R."/>
            <person name="Leiner I.M."/>
            <person name="Pamer E.G."/>
        </authorList>
    </citation>
    <scope>NUCLEOTIDE SEQUENCE [LARGE SCALE GENOMIC DNA]</scope>
    <source>
        <strain evidence="12 15">MSK.14.57</strain>
    </source>
</reference>
<dbReference type="Proteomes" id="UP000095553">
    <property type="component" value="Unassembled WGS sequence"/>
</dbReference>
<comment type="function">
    <text evidence="7">SbcCD cleaves DNA hairpin structures. These structures can inhibit DNA replication and are intermediates in certain DNA recombination reactions. The complex acts as a 3'-&gt;5' double strand exonuclease that can open hairpins. It also has a 5' single-strand endonuclease activity.</text>
</comment>
<dbReference type="EMBL" id="CYXY01000025">
    <property type="protein sequence ID" value="CUN16609.1"/>
    <property type="molecule type" value="Genomic_DNA"/>
</dbReference>
<protein>
    <recommendedName>
        <fullName evidence="3 7">Nuclease SbcCD subunit D</fullName>
    </recommendedName>
</protein>
<dbReference type="EMBL" id="CYXT01000016">
    <property type="protein sequence ID" value="CUN02077.1"/>
    <property type="molecule type" value="Genomic_DNA"/>
</dbReference>
<dbReference type="GO" id="GO:0008408">
    <property type="term" value="F:3'-5' exonuclease activity"/>
    <property type="evidence" value="ECO:0007669"/>
    <property type="project" value="InterPro"/>
</dbReference>
<comment type="subunit">
    <text evidence="2 7">Heterodimer of SbcC and SbcD.</text>
</comment>
<keyword evidence="7" id="KW-0233">DNA recombination</keyword>
<evidence type="ECO:0000256" key="6">
    <source>
        <dbReference type="ARBA" id="ARBA00022839"/>
    </source>
</evidence>
<dbReference type="EMBL" id="JAAITB010000013">
    <property type="protein sequence ID" value="NSJ79360.1"/>
    <property type="molecule type" value="Genomic_DNA"/>
</dbReference>
<dbReference type="Gene3D" id="3.60.21.10">
    <property type="match status" value="1"/>
</dbReference>
<reference evidence="12" key="3">
    <citation type="submission" date="2020-02" db="EMBL/GenBank/DDBJ databases">
        <authorList>
            <person name="Littmann E."/>
            <person name="Sorbara M."/>
        </authorList>
    </citation>
    <scope>NUCLEOTIDE SEQUENCE</scope>
    <source>
        <strain evidence="12">MSK.14.57</strain>
    </source>
</reference>
<dbReference type="PANTHER" id="PTHR30337">
    <property type="entry name" value="COMPONENT OF ATP-DEPENDENT DSDNA EXONUCLEASE"/>
    <property type="match status" value="1"/>
</dbReference>
<keyword evidence="7" id="KW-0235">DNA replication</keyword>
<evidence type="ECO:0000259" key="8">
    <source>
        <dbReference type="Pfam" id="PF00149"/>
    </source>
</evidence>
<dbReference type="InterPro" id="IPR004593">
    <property type="entry name" value="SbcD"/>
</dbReference>
<organism evidence="10 14">
    <name type="scientific">Anaerostipes hadrus</name>
    <dbReference type="NCBI Taxonomy" id="649756"/>
    <lineage>
        <taxon>Bacteria</taxon>
        <taxon>Bacillati</taxon>
        <taxon>Bacillota</taxon>
        <taxon>Clostridia</taxon>
        <taxon>Lachnospirales</taxon>
        <taxon>Lachnospiraceae</taxon>
        <taxon>Anaerostipes</taxon>
    </lineage>
</organism>
<dbReference type="InterPro" id="IPR041796">
    <property type="entry name" value="Mre11_N"/>
</dbReference>
<dbReference type="Proteomes" id="UP001644750">
    <property type="component" value="Unassembled WGS sequence"/>
</dbReference>
<name>A0A173TJC0_ANAHA</name>
<reference evidence="13 14" key="1">
    <citation type="submission" date="2015-09" db="EMBL/GenBank/DDBJ databases">
        <authorList>
            <consortium name="Pathogen Informatics"/>
        </authorList>
    </citation>
    <scope>NUCLEOTIDE SEQUENCE [LARGE SCALE GENOMIC DNA]</scope>
    <source>
        <strain evidence="10 14">2789STDY5608868</strain>
        <strain evidence="11 13">2789STDY5834959</strain>
    </source>
</reference>
<dbReference type="GO" id="GO:0006310">
    <property type="term" value="P:DNA recombination"/>
    <property type="evidence" value="ECO:0007669"/>
    <property type="project" value="UniProtKB-KW"/>
</dbReference>
<dbReference type="RefSeq" id="WP_044922689.1">
    <property type="nucleotide sequence ID" value="NZ_BAABXM010000001.1"/>
</dbReference>